<protein>
    <submittedName>
        <fullName evidence="1">Uncharacterized protein</fullName>
    </submittedName>
</protein>
<dbReference type="AlphaFoldDB" id="A0A9P1CL73"/>
<keyword evidence="3" id="KW-1185">Reference proteome</keyword>
<organism evidence="1">
    <name type="scientific">Cladocopium goreaui</name>
    <dbReference type="NCBI Taxonomy" id="2562237"/>
    <lineage>
        <taxon>Eukaryota</taxon>
        <taxon>Sar</taxon>
        <taxon>Alveolata</taxon>
        <taxon>Dinophyceae</taxon>
        <taxon>Suessiales</taxon>
        <taxon>Symbiodiniaceae</taxon>
        <taxon>Cladocopium</taxon>
    </lineage>
</organism>
<gene>
    <name evidence="1" type="ORF">C1SCF055_LOCUS20333</name>
</gene>
<accession>A0A9P1CL73</accession>
<dbReference type="Proteomes" id="UP001152797">
    <property type="component" value="Unassembled WGS sequence"/>
</dbReference>
<proteinExistence type="predicted"/>
<dbReference type="EMBL" id="CAMXCT030001851">
    <property type="protein sequence ID" value="CAL4780912.1"/>
    <property type="molecule type" value="Genomic_DNA"/>
</dbReference>
<dbReference type="EMBL" id="CAMXCT020001851">
    <property type="protein sequence ID" value="CAL1146975.1"/>
    <property type="molecule type" value="Genomic_DNA"/>
</dbReference>
<name>A0A9P1CL73_9DINO</name>
<dbReference type="OrthoDB" id="450206at2759"/>
<evidence type="ECO:0000313" key="2">
    <source>
        <dbReference type="EMBL" id="CAL1146975.1"/>
    </source>
</evidence>
<reference evidence="2" key="2">
    <citation type="submission" date="2024-04" db="EMBL/GenBank/DDBJ databases">
        <authorList>
            <person name="Chen Y."/>
            <person name="Shah S."/>
            <person name="Dougan E. K."/>
            <person name="Thang M."/>
            <person name="Chan C."/>
        </authorList>
    </citation>
    <scope>NUCLEOTIDE SEQUENCE [LARGE SCALE GENOMIC DNA]</scope>
</reference>
<reference evidence="1" key="1">
    <citation type="submission" date="2022-10" db="EMBL/GenBank/DDBJ databases">
        <authorList>
            <person name="Chen Y."/>
            <person name="Dougan E. K."/>
            <person name="Chan C."/>
            <person name="Rhodes N."/>
            <person name="Thang M."/>
        </authorList>
    </citation>
    <scope>NUCLEOTIDE SEQUENCE</scope>
</reference>
<evidence type="ECO:0000313" key="3">
    <source>
        <dbReference type="Proteomes" id="UP001152797"/>
    </source>
</evidence>
<dbReference type="EMBL" id="CAMXCT010001851">
    <property type="protein sequence ID" value="CAI3993600.1"/>
    <property type="molecule type" value="Genomic_DNA"/>
</dbReference>
<sequence>MIGLSGTGDWVAASATARYITFWRRYRTVWAKVLRFLPPSTHGTCDSCVDFKQRFRKAVDAQSKYETAREYKCHLDLVAADRQLEEFLHAQSPLEDETAPLAVTWAHGSQQMFNPCGARKLRGILERINIRKWIGEKAQVKVQLLTSCRDWTGWLNASLPVTFQGGMKSDETGFHAFMFMKRKALPRNVAISYDQRNGVILPHDLDVVCLVKRNAADHTLAQEAVLAMPYNFAVPILNAAPTVARPLRPVEQAKAKKYLELCRLLLRRFPSDTMGRAVEFLLSLVENPIPGPLPPMPWFTTATPPDNIQVAVPRVARRLMPTMRFEVRFARRG</sequence>
<comment type="caution">
    <text evidence="1">The sequence shown here is derived from an EMBL/GenBank/DDBJ whole genome shotgun (WGS) entry which is preliminary data.</text>
</comment>
<evidence type="ECO:0000313" key="1">
    <source>
        <dbReference type="EMBL" id="CAI3993600.1"/>
    </source>
</evidence>